<name>A0ABQ8XXU5_9EUKA</name>
<sequence length="183" mass="22609">MDRYDFGESLDDPRFKMLFKNWLFISRLFTIFNSGYKNKEPLLKEGEQFSFKYNSIIQNWDRFESLLRSKYYTKEVNAFERRRRIGQGALINKQKRNAVFNFLRYFNSMLDRITCRNERGTCYFNVEFEDDSRKRNGKEESQDEEEEKEEKKRKKKKKKKKKSSKKKEKERGRKKRRRVNKKK</sequence>
<gene>
    <name evidence="2" type="ORF">M0813_26920</name>
</gene>
<evidence type="ECO:0000313" key="2">
    <source>
        <dbReference type="EMBL" id="KAJ6237361.1"/>
    </source>
</evidence>
<reference evidence="2" key="1">
    <citation type="submission" date="2022-08" db="EMBL/GenBank/DDBJ databases">
        <title>Novel sulfate-reducing endosymbionts in the free-living metamonad Anaeramoeba.</title>
        <authorList>
            <person name="Jerlstrom-Hultqvist J."/>
            <person name="Cepicka I."/>
            <person name="Gallot-Lavallee L."/>
            <person name="Salas-Leiva D."/>
            <person name="Curtis B.A."/>
            <person name="Zahonova K."/>
            <person name="Pipaliya S."/>
            <person name="Dacks J."/>
            <person name="Roger A.J."/>
        </authorList>
    </citation>
    <scope>NUCLEOTIDE SEQUENCE</scope>
    <source>
        <strain evidence="2">Schooner1</strain>
    </source>
</reference>
<accession>A0ABQ8XXU5</accession>
<proteinExistence type="predicted"/>
<comment type="caution">
    <text evidence="2">The sequence shown here is derived from an EMBL/GenBank/DDBJ whole genome shotgun (WGS) entry which is preliminary data.</text>
</comment>
<keyword evidence="3" id="KW-1185">Reference proteome</keyword>
<evidence type="ECO:0000313" key="3">
    <source>
        <dbReference type="Proteomes" id="UP001150062"/>
    </source>
</evidence>
<evidence type="ECO:0000256" key="1">
    <source>
        <dbReference type="SAM" id="MobiDB-lite"/>
    </source>
</evidence>
<feature type="region of interest" description="Disordered" evidence="1">
    <location>
        <begin position="131"/>
        <end position="183"/>
    </location>
</feature>
<organism evidence="2 3">
    <name type="scientific">Anaeramoeba flamelloides</name>
    <dbReference type="NCBI Taxonomy" id="1746091"/>
    <lineage>
        <taxon>Eukaryota</taxon>
        <taxon>Metamonada</taxon>
        <taxon>Anaeramoebidae</taxon>
        <taxon>Anaeramoeba</taxon>
    </lineage>
</organism>
<dbReference type="EMBL" id="JAOAOG010000239">
    <property type="protein sequence ID" value="KAJ6237361.1"/>
    <property type="molecule type" value="Genomic_DNA"/>
</dbReference>
<feature type="compositionally biased region" description="Basic residues" evidence="1">
    <location>
        <begin position="151"/>
        <end position="183"/>
    </location>
</feature>
<feature type="compositionally biased region" description="Basic and acidic residues" evidence="1">
    <location>
        <begin position="131"/>
        <end position="140"/>
    </location>
</feature>
<dbReference type="Proteomes" id="UP001150062">
    <property type="component" value="Unassembled WGS sequence"/>
</dbReference>
<protein>
    <submittedName>
        <fullName evidence="2">Ca-responsive protein</fullName>
    </submittedName>
</protein>